<evidence type="ECO:0000256" key="6">
    <source>
        <dbReference type="ARBA" id="ARBA00022989"/>
    </source>
</evidence>
<evidence type="ECO:0000256" key="9">
    <source>
        <dbReference type="RuleBase" id="RU369079"/>
    </source>
</evidence>
<keyword evidence="12" id="KW-1185">Reference proteome</keyword>
<comment type="subcellular location">
    <subcellularLocation>
        <location evidence="1 9">Cell inner membrane</location>
        <topology evidence="1 9">Multi-pass membrane protein</topology>
    </subcellularLocation>
</comment>
<gene>
    <name evidence="11" type="ORF">J2T57_000687</name>
</gene>
<evidence type="ECO:0000256" key="7">
    <source>
        <dbReference type="ARBA" id="ARBA00023136"/>
    </source>
</evidence>
<evidence type="ECO:0000256" key="1">
    <source>
        <dbReference type="ARBA" id="ARBA00004429"/>
    </source>
</evidence>
<comment type="subunit">
    <text evidence="9">The complex comprises the extracytoplasmic solute receptor protein and the two transmembrane proteins.</text>
</comment>
<proteinExistence type="inferred from homology"/>
<dbReference type="GO" id="GO:0015740">
    <property type="term" value="P:C4-dicarboxylate transport"/>
    <property type="evidence" value="ECO:0007669"/>
    <property type="project" value="TreeGrafter"/>
</dbReference>
<comment type="caution">
    <text evidence="11">The sequence shown here is derived from an EMBL/GenBank/DDBJ whole genome shotgun (WGS) entry which is preliminary data.</text>
</comment>
<dbReference type="PANTHER" id="PTHR35011:SF2">
    <property type="entry name" value="2,3-DIKETO-L-GULONATE TRAP TRANSPORTER SMALL PERMEASE PROTEIN YIAM"/>
    <property type="match status" value="1"/>
</dbReference>
<reference evidence="11" key="1">
    <citation type="submission" date="2022-03" db="EMBL/GenBank/DDBJ databases">
        <title>Genomic Encyclopedia of Type Strains, Phase III (KMG-III): the genomes of soil and plant-associated and newly described type strains.</title>
        <authorList>
            <person name="Whitman W."/>
        </authorList>
    </citation>
    <scope>NUCLEOTIDE SEQUENCE</scope>
    <source>
        <strain evidence="11">ANL 6-2</strain>
    </source>
</reference>
<feature type="transmembrane region" description="Helical" evidence="9">
    <location>
        <begin position="121"/>
        <end position="142"/>
    </location>
</feature>
<keyword evidence="7 9" id="KW-0472">Membrane</keyword>
<evidence type="ECO:0000256" key="3">
    <source>
        <dbReference type="ARBA" id="ARBA00022475"/>
    </source>
</evidence>
<dbReference type="InterPro" id="IPR007387">
    <property type="entry name" value="TRAP_DctQ"/>
</dbReference>
<evidence type="ECO:0000313" key="12">
    <source>
        <dbReference type="Proteomes" id="UP001205843"/>
    </source>
</evidence>
<dbReference type="InterPro" id="IPR055348">
    <property type="entry name" value="DctQ"/>
</dbReference>
<evidence type="ECO:0000256" key="8">
    <source>
        <dbReference type="ARBA" id="ARBA00038436"/>
    </source>
</evidence>
<feature type="domain" description="Tripartite ATP-independent periplasmic transporters DctQ component" evidence="10">
    <location>
        <begin position="18"/>
        <end position="143"/>
    </location>
</feature>
<evidence type="ECO:0000256" key="2">
    <source>
        <dbReference type="ARBA" id="ARBA00022448"/>
    </source>
</evidence>
<dbReference type="Pfam" id="PF04290">
    <property type="entry name" value="DctQ"/>
    <property type="match status" value="1"/>
</dbReference>
<dbReference type="RefSeq" id="WP_253474254.1">
    <property type="nucleotide sequence ID" value="NZ_JALJXV010000002.1"/>
</dbReference>
<dbReference type="GO" id="GO:0022857">
    <property type="term" value="F:transmembrane transporter activity"/>
    <property type="evidence" value="ECO:0007669"/>
    <property type="project" value="UniProtKB-UniRule"/>
</dbReference>
<comment type="function">
    <text evidence="9">Part of the tripartite ATP-independent periplasmic (TRAP) transport system.</text>
</comment>
<dbReference type="EMBL" id="JALJXV010000002">
    <property type="protein sequence ID" value="MCP1673588.1"/>
    <property type="molecule type" value="Genomic_DNA"/>
</dbReference>
<name>A0AAE3G378_9GAMM</name>
<keyword evidence="4 9" id="KW-0997">Cell inner membrane</keyword>
<organism evidence="11 12">
    <name type="scientific">Natronocella acetinitrilica</name>
    <dbReference type="NCBI Taxonomy" id="414046"/>
    <lineage>
        <taxon>Bacteria</taxon>
        <taxon>Pseudomonadati</taxon>
        <taxon>Pseudomonadota</taxon>
        <taxon>Gammaproteobacteria</taxon>
        <taxon>Chromatiales</taxon>
        <taxon>Ectothiorhodospiraceae</taxon>
        <taxon>Natronocella</taxon>
    </lineage>
</organism>
<keyword evidence="6 9" id="KW-1133">Transmembrane helix</keyword>
<dbReference type="AlphaFoldDB" id="A0AAE3G378"/>
<feature type="transmembrane region" description="Helical" evidence="9">
    <location>
        <begin position="79"/>
        <end position="101"/>
    </location>
</feature>
<keyword evidence="5 9" id="KW-0812">Transmembrane</keyword>
<keyword evidence="2 9" id="KW-0813">Transport</keyword>
<keyword evidence="3" id="KW-1003">Cell membrane</keyword>
<accession>A0AAE3G378</accession>
<dbReference type="PANTHER" id="PTHR35011">
    <property type="entry name" value="2,3-DIKETO-L-GULONATE TRAP TRANSPORTER SMALL PERMEASE PROTEIN YIAM"/>
    <property type="match status" value="1"/>
</dbReference>
<comment type="similarity">
    <text evidence="8 9">Belongs to the TRAP transporter small permease family.</text>
</comment>
<dbReference type="Proteomes" id="UP001205843">
    <property type="component" value="Unassembled WGS sequence"/>
</dbReference>
<evidence type="ECO:0000313" key="11">
    <source>
        <dbReference type="EMBL" id="MCP1673588.1"/>
    </source>
</evidence>
<feature type="transmembrane region" description="Helical" evidence="9">
    <location>
        <begin position="37"/>
        <end position="58"/>
    </location>
</feature>
<evidence type="ECO:0000256" key="5">
    <source>
        <dbReference type="ARBA" id="ARBA00022692"/>
    </source>
</evidence>
<sequence>MIDRVFEAISALLLAATVVITFLTVIYRYVIQSSLPWSYEVLLGLLVYLTFFSGFLALRQGAHLRIDVLVSHMPMRPQMVIYLFNQSVIIGVAVVMVIWGTEQAMNFSDRTSLMLDIPMTVFYAIIPLSGAAMTLECLRQIIVAVGAYRRGQPPYPAANKASQGAEP</sequence>
<feature type="transmembrane region" description="Helical" evidence="9">
    <location>
        <begin position="12"/>
        <end position="31"/>
    </location>
</feature>
<protein>
    <recommendedName>
        <fullName evidence="9">TRAP transporter small permease protein</fullName>
    </recommendedName>
</protein>
<dbReference type="GO" id="GO:0005886">
    <property type="term" value="C:plasma membrane"/>
    <property type="evidence" value="ECO:0007669"/>
    <property type="project" value="UniProtKB-SubCell"/>
</dbReference>
<evidence type="ECO:0000256" key="4">
    <source>
        <dbReference type="ARBA" id="ARBA00022519"/>
    </source>
</evidence>
<evidence type="ECO:0000259" key="10">
    <source>
        <dbReference type="Pfam" id="PF04290"/>
    </source>
</evidence>